<evidence type="ECO:0000259" key="10">
    <source>
        <dbReference type="Pfam" id="PF19269"/>
    </source>
</evidence>
<keyword evidence="8" id="KW-0479">Metal-binding</keyword>
<dbReference type="RefSeq" id="WP_010882118.1">
    <property type="nucleotide sequence ID" value="NC_016843.1"/>
</dbReference>
<keyword evidence="7 8" id="KW-0030">Aminoacyl-tRNA synthetase</keyword>
<dbReference type="InterPro" id="IPR000924">
    <property type="entry name" value="Glu/Gln-tRNA-synth"/>
</dbReference>
<keyword evidence="3 8" id="KW-0436">Ligase</keyword>
<dbReference type="NCBIfam" id="TIGR00464">
    <property type="entry name" value="gltX_bact"/>
    <property type="match status" value="1"/>
</dbReference>
<evidence type="ECO:0000259" key="9">
    <source>
        <dbReference type="Pfam" id="PF00749"/>
    </source>
</evidence>
<organism evidence="11 12">
    <name type="scientific">Treponema pallidum subsp. pertenue (strain Gauthier)</name>
    <dbReference type="NCBI Taxonomy" id="491080"/>
    <lineage>
        <taxon>Bacteria</taxon>
        <taxon>Pseudomonadati</taxon>
        <taxon>Spirochaetota</taxon>
        <taxon>Spirochaetia</taxon>
        <taxon>Spirochaetales</taxon>
        <taxon>Treponemataceae</taxon>
        <taxon>Treponema</taxon>
    </lineage>
</organism>
<gene>
    <name evidence="8 11" type="primary">gltX</name>
    <name evidence="11" type="ordered locus">TPEGAU_0673</name>
</gene>
<dbReference type="AlphaFoldDB" id="A0AAU8PUC5"/>
<keyword evidence="4 8" id="KW-0547">Nucleotide-binding</keyword>
<comment type="subunit">
    <text evidence="8">Monomer.</text>
</comment>
<evidence type="ECO:0000313" key="11">
    <source>
        <dbReference type="EMBL" id="AEZ59935.1"/>
    </source>
</evidence>
<evidence type="ECO:0000256" key="1">
    <source>
        <dbReference type="ARBA" id="ARBA00007894"/>
    </source>
</evidence>
<feature type="binding site" evidence="8">
    <location>
        <position position="273"/>
    </location>
    <ligand>
        <name>ATP</name>
        <dbReference type="ChEBI" id="CHEBI:30616"/>
    </ligand>
</feature>
<name>A0AAU8PUC5_TREPG</name>
<feature type="short sequence motif" description="'KMSKS' region" evidence="8">
    <location>
        <begin position="270"/>
        <end position="274"/>
    </location>
</feature>
<evidence type="ECO:0000256" key="3">
    <source>
        <dbReference type="ARBA" id="ARBA00022598"/>
    </source>
</evidence>
<dbReference type="GO" id="GO:0005524">
    <property type="term" value="F:ATP binding"/>
    <property type="evidence" value="ECO:0007669"/>
    <property type="project" value="UniProtKB-UniRule"/>
</dbReference>
<feature type="domain" description="Glutamyl/glutaminyl-tRNA synthetase class Ib catalytic" evidence="9">
    <location>
        <begin position="2"/>
        <end position="339"/>
    </location>
</feature>
<comment type="function">
    <text evidence="8">Catalyzes the attachment of glutamate to tRNA(Glu) in a two-step reaction: glutamate is first activated by ATP to form Glu-AMP and then transferred to the acceptor end of tRNA(Glu).</text>
</comment>
<evidence type="ECO:0000256" key="6">
    <source>
        <dbReference type="ARBA" id="ARBA00022917"/>
    </source>
</evidence>
<keyword evidence="6 8" id="KW-0648">Protein biosynthesis</keyword>
<dbReference type="EC" id="6.1.1.17" evidence="8"/>
<dbReference type="Gene3D" id="3.40.50.620">
    <property type="entry name" value="HUPs"/>
    <property type="match status" value="1"/>
</dbReference>
<dbReference type="SUPFAM" id="SSF48163">
    <property type="entry name" value="An anticodon-binding domain of class I aminoacyl-tRNA synthetases"/>
    <property type="match status" value="1"/>
</dbReference>
<dbReference type="InterPro" id="IPR014729">
    <property type="entry name" value="Rossmann-like_a/b/a_fold"/>
</dbReference>
<dbReference type="Proteomes" id="UP000008192">
    <property type="component" value="Chromosome"/>
</dbReference>
<evidence type="ECO:0000256" key="8">
    <source>
        <dbReference type="HAMAP-Rule" id="MF_00022"/>
    </source>
</evidence>
<dbReference type="InterPro" id="IPR020751">
    <property type="entry name" value="aa-tRNA-synth_I_codon-bd_sub2"/>
</dbReference>
<dbReference type="CDD" id="cd00808">
    <property type="entry name" value="GluRS_core"/>
    <property type="match status" value="1"/>
</dbReference>
<comment type="subcellular location">
    <subcellularLocation>
        <location evidence="8">Cytoplasm</location>
    </subcellularLocation>
</comment>
<dbReference type="Pfam" id="PF00749">
    <property type="entry name" value="tRNA-synt_1c"/>
    <property type="match status" value="1"/>
</dbReference>
<evidence type="ECO:0000313" key="12">
    <source>
        <dbReference type="Proteomes" id="UP000008192"/>
    </source>
</evidence>
<dbReference type="InterPro" id="IPR020752">
    <property type="entry name" value="Glu-tRNA-synth_I_codon-bd_sub1"/>
</dbReference>
<dbReference type="InterPro" id="IPR045462">
    <property type="entry name" value="aa-tRNA-synth_I_cd-bd"/>
</dbReference>
<reference evidence="12" key="1">
    <citation type="journal article" date="2012" name="PLoS Negl. Trop. Dis.">
        <title>Whole genome sequences of three Treponema pallidum ssp. pertenue strains: yaws and syphilis treponemes differ in less than 0.2% of the genome sequence.</title>
        <authorList>
            <person name="Cejkova D."/>
            <person name="Zobanikova M."/>
            <person name="Chen L."/>
            <person name="Pospisilova P."/>
            <person name="Strouhal M."/>
            <person name="Qin X."/>
            <person name="Mikalova L."/>
            <person name="Norris S.J."/>
            <person name="Muzny D.M."/>
            <person name="Gibbs R.A."/>
            <person name="Fulton L.L."/>
            <person name="Sodergren E."/>
            <person name="Weinstock G.M."/>
            <person name="Smajs D."/>
        </authorList>
    </citation>
    <scope>NUCLEOTIDE SEQUENCE [LARGE SCALE GENOMIC DNA]</scope>
    <source>
        <strain evidence="12">Gauthier</strain>
    </source>
</reference>
<comment type="cofactor">
    <cofactor evidence="8">
        <name>Zn(2+)</name>
        <dbReference type="ChEBI" id="CHEBI:29105"/>
    </cofactor>
    <text evidence="8">Binds 1 zinc ion per subunit.</text>
</comment>
<dbReference type="InterPro" id="IPR049940">
    <property type="entry name" value="GluQ/Sye"/>
</dbReference>
<dbReference type="InterPro" id="IPR004527">
    <property type="entry name" value="Glu-tRNA-ligase_bac/mito"/>
</dbReference>
<dbReference type="HAMAP" id="MF_00022">
    <property type="entry name" value="Glu_tRNA_synth_type1"/>
    <property type="match status" value="1"/>
</dbReference>
<feature type="short sequence motif" description="'HIGH' region" evidence="8">
    <location>
        <begin position="9"/>
        <end position="19"/>
    </location>
</feature>
<dbReference type="Gene3D" id="1.10.10.350">
    <property type="match status" value="1"/>
</dbReference>
<feature type="binding site" evidence="8">
    <location>
        <position position="154"/>
    </location>
    <ligand>
        <name>Zn(2+)</name>
        <dbReference type="ChEBI" id="CHEBI:29105"/>
    </ligand>
</feature>
<dbReference type="SMR" id="A0AAU8PUC5"/>
<dbReference type="PANTHER" id="PTHR43311:SF2">
    <property type="entry name" value="GLUTAMATE--TRNA LIGASE, MITOCHONDRIAL-RELATED"/>
    <property type="match status" value="1"/>
</dbReference>
<evidence type="ECO:0000256" key="4">
    <source>
        <dbReference type="ARBA" id="ARBA00022741"/>
    </source>
</evidence>
<feature type="binding site" evidence="8">
    <location>
        <position position="152"/>
    </location>
    <ligand>
        <name>Zn(2+)</name>
        <dbReference type="ChEBI" id="CHEBI:29105"/>
    </ligand>
</feature>
<dbReference type="InterPro" id="IPR020058">
    <property type="entry name" value="Glu/Gln-tRNA-synth_Ib_cat-dom"/>
</dbReference>
<accession>A0AAU8PUC5</accession>
<feature type="binding site" evidence="8">
    <location>
        <position position="127"/>
    </location>
    <ligand>
        <name>Zn(2+)</name>
        <dbReference type="ChEBI" id="CHEBI:29105"/>
    </ligand>
</feature>
<protein>
    <recommendedName>
        <fullName evidence="8">Glutamate--tRNA ligase</fullName>
        <ecNumber evidence="8">6.1.1.17</ecNumber>
    </recommendedName>
    <alternativeName>
        <fullName evidence="8">Glutamyl-tRNA synthetase</fullName>
        <shortName evidence="8">GluRS</shortName>
    </alternativeName>
</protein>
<dbReference type="GeneID" id="93876441"/>
<dbReference type="Pfam" id="PF19269">
    <property type="entry name" value="Anticodon_2"/>
    <property type="match status" value="1"/>
</dbReference>
<sequence>MEVRVRYAPSPTGLQHIGGIRTALFNFLFARAHAGVFVLRVEDTDRSRCTAAFEQNLYDTLRWLGVSWDEGGGCPETAVKQGARGDGRSVAHAGGAYGPYTQSARTDLYRAQVARLVETGQAYYCFCDASRLERVRKIRTLNRMPPGYDRHCRELLPEEVRECLASGVPHVIRFKVPLEGSTHFRDALLGDIEWQNEEINPDPILLKSDGFPTYHLANVVDDHAMRITHVLRAQEWVPSTPLHLLLYRAFGWQPPLFCHLPMVMGADGHKLSKRHGATSCDEFRNAGYLPEALLNYVAMLGCSYGEGQDLFTREQLCAHFSLSRLNKSPAVFDYKKLAWFNGQYIRAKSDEQLCALVWPFIANAGVCGHIPADVEAGAVRTRRFADEAPCAPTEAQRSMLMRVIPLIKERLRFLTDAPELVRCFFQEPSLPEQGVFVPKRLDVAQVRAVLVRARGLVHEIVSASEPDVEVLLRAEAEKFGIKLGDFLMPIRVALTGATVSAPLVGTIRILGASRSCARIEHVIRERFSDDSQGVGGG</sequence>
<dbReference type="SUPFAM" id="SSF52374">
    <property type="entry name" value="Nucleotidylyl transferase"/>
    <property type="match status" value="1"/>
</dbReference>
<dbReference type="GO" id="GO:0006424">
    <property type="term" value="P:glutamyl-tRNA aminoacylation"/>
    <property type="evidence" value="ECO:0007669"/>
    <property type="project" value="UniProtKB-UniRule"/>
</dbReference>
<dbReference type="InterPro" id="IPR033910">
    <property type="entry name" value="GluRS_core"/>
</dbReference>
<dbReference type="KEGG" id="tpg:TPEGAU_0673"/>
<comment type="similarity">
    <text evidence="1 8">Belongs to the class-I aminoacyl-tRNA synthetase family. Glutamate--tRNA ligase type 1 subfamily.</text>
</comment>
<dbReference type="Gene3D" id="1.10.8.70">
    <property type="entry name" value="Glutamate-tRNA synthetase, class I, anticodon-binding domain 1"/>
    <property type="match status" value="1"/>
</dbReference>
<dbReference type="GO" id="GO:0000049">
    <property type="term" value="F:tRNA binding"/>
    <property type="evidence" value="ECO:0007669"/>
    <property type="project" value="InterPro"/>
</dbReference>
<dbReference type="GO" id="GO:0008270">
    <property type="term" value="F:zinc ion binding"/>
    <property type="evidence" value="ECO:0007669"/>
    <property type="project" value="UniProtKB-UniRule"/>
</dbReference>
<evidence type="ECO:0000256" key="2">
    <source>
        <dbReference type="ARBA" id="ARBA00022490"/>
    </source>
</evidence>
<comment type="catalytic activity">
    <reaction evidence="8">
        <text>tRNA(Glu) + L-glutamate + ATP = L-glutamyl-tRNA(Glu) + AMP + diphosphate</text>
        <dbReference type="Rhea" id="RHEA:23540"/>
        <dbReference type="Rhea" id="RHEA-COMP:9663"/>
        <dbReference type="Rhea" id="RHEA-COMP:9680"/>
        <dbReference type="ChEBI" id="CHEBI:29985"/>
        <dbReference type="ChEBI" id="CHEBI:30616"/>
        <dbReference type="ChEBI" id="CHEBI:33019"/>
        <dbReference type="ChEBI" id="CHEBI:78442"/>
        <dbReference type="ChEBI" id="CHEBI:78520"/>
        <dbReference type="ChEBI" id="CHEBI:456215"/>
        <dbReference type="EC" id="6.1.1.17"/>
    </reaction>
</comment>
<evidence type="ECO:0000256" key="7">
    <source>
        <dbReference type="ARBA" id="ARBA00023146"/>
    </source>
</evidence>
<dbReference type="EMBL" id="CP002376">
    <property type="protein sequence ID" value="AEZ59935.1"/>
    <property type="molecule type" value="Genomic_DNA"/>
</dbReference>
<dbReference type="PANTHER" id="PTHR43311">
    <property type="entry name" value="GLUTAMATE--TRNA LIGASE"/>
    <property type="match status" value="1"/>
</dbReference>
<dbReference type="GO" id="GO:0005829">
    <property type="term" value="C:cytosol"/>
    <property type="evidence" value="ECO:0007669"/>
    <property type="project" value="TreeGrafter"/>
</dbReference>
<feature type="binding site" evidence="8">
    <location>
        <position position="125"/>
    </location>
    <ligand>
        <name>Zn(2+)</name>
        <dbReference type="ChEBI" id="CHEBI:29105"/>
    </ligand>
</feature>
<keyword evidence="5 8" id="KW-0067">ATP-binding</keyword>
<dbReference type="GO" id="GO:0004818">
    <property type="term" value="F:glutamate-tRNA ligase activity"/>
    <property type="evidence" value="ECO:0007669"/>
    <property type="project" value="UniProtKB-UniRule"/>
</dbReference>
<keyword evidence="2 8" id="KW-0963">Cytoplasm</keyword>
<evidence type="ECO:0000256" key="5">
    <source>
        <dbReference type="ARBA" id="ARBA00022840"/>
    </source>
</evidence>
<dbReference type="InterPro" id="IPR008925">
    <property type="entry name" value="aa_tRNA-synth_I_cd-bd_sf"/>
</dbReference>
<keyword evidence="8" id="KW-0862">Zinc</keyword>
<proteinExistence type="inferred from homology"/>
<feature type="domain" description="Aminoacyl-tRNA synthetase class I anticodon-binding" evidence="10">
    <location>
        <begin position="393"/>
        <end position="523"/>
    </location>
</feature>
<dbReference type="FunFam" id="3.40.50.620:FF:000045">
    <property type="entry name" value="Glutamate--tRNA ligase, mitochondrial"/>
    <property type="match status" value="1"/>
</dbReference>
<dbReference type="PRINTS" id="PR00987">
    <property type="entry name" value="TRNASYNTHGLU"/>
</dbReference>